<gene>
    <name evidence="6" type="primary">sodC</name>
    <name evidence="6" type="ORF">MKP05_20830</name>
</gene>
<reference evidence="6 7" key="1">
    <citation type="submission" date="2022-02" db="EMBL/GenBank/DDBJ databases">
        <title>Halomonas fukangensis sp. nov., a halophilic bacterium isolated from a bulk soil of Kalidium foliatum at Fukang.</title>
        <authorList>
            <person name="Huang Y."/>
        </authorList>
    </citation>
    <scope>NUCLEOTIDE SEQUENCE [LARGE SCALE GENOMIC DNA]</scope>
    <source>
        <strain evidence="6 7">EGI 63088</strain>
    </source>
</reference>
<evidence type="ECO:0000313" key="7">
    <source>
        <dbReference type="Proteomes" id="UP001202117"/>
    </source>
</evidence>
<dbReference type="RefSeq" id="WP_240570074.1">
    <property type="nucleotide sequence ID" value="NZ_JAKVPY010000051.1"/>
</dbReference>
<proteinExistence type="inferred from homology"/>
<dbReference type="Pfam" id="PF00080">
    <property type="entry name" value="Sod_Cu"/>
    <property type="match status" value="1"/>
</dbReference>
<feature type="chain" id="PRO_5045483669" description="Superoxide dismutase [Cu-Zn]" evidence="4">
    <location>
        <begin position="24"/>
        <end position="179"/>
    </location>
</feature>
<evidence type="ECO:0000256" key="4">
    <source>
        <dbReference type="SAM" id="SignalP"/>
    </source>
</evidence>
<protein>
    <recommendedName>
        <fullName evidence="2">Superoxide dismutase [Cu-Zn]</fullName>
        <ecNumber evidence="2">1.15.1.1</ecNumber>
    </recommendedName>
</protein>
<dbReference type="InterPro" id="IPR036423">
    <property type="entry name" value="SOD-like_Cu/Zn_dom_sf"/>
</dbReference>
<accession>A0ABS9S0D0</accession>
<evidence type="ECO:0000256" key="3">
    <source>
        <dbReference type="SAM" id="MobiDB-lite"/>
    </source>
</evidence>
<feature type="region of interest" description="Disordered" evidence="3">
    <location>
        <begin position="77"/>
        <end position="114"/>
    </location>
</feature>
<dbReference type="InterPro" id="IPR024134">
    <property type="entry name" value="SOD_Cu/Zn_/chaperone"/>
</dbReference>
<dbReference type="PROSITE" id="PS00332">
    <property type="entry name" value="SOD_CU_ZN_2"/>
    <property type="match status" value="1"/>
</dbReference>
<keyword evidence="2" id="KW-0479">Metal-binding</keyword>
<comment type="caution">
    <text evidence="6">The sequence shown here is derived from an EMBL/GenBank/DDBJ whole genome shotgun (WGS) entry which is preliminary data.</text>
</comment>
<dbReference type="GO" id="GO:0004784">
    <property type="term" value="F:superoxide dismutase activity"/>
    <property type="evidence" value="ECO:0007669"/>
    <property type="project" value="UniProtKB-EC"/>
</dbReference>
<organism evidence="6 7">
    <name type="scientific">Halomonas flagellata</name>
    <dbReference type="NCBI Taxonomy" id="2920385"/>
    <lineage>
        <taxon>Bacteria</taxon>
        <taxon>Pseudomonadati</taxon>
        <taxon>Pseudomonadota</taxon>
        <taxon>Gammaproteobacteria</taxon>
        <taxon>Oceanospirillales</taxon>
        <taxon>Halomonadaceae</taxon>
        <taxon>Halomonas</taxon>
    </lineage>
</organism>
<comment type="cofactor">
    <cofactor evidence="2">
        <name>Zn(2+)</name>
        <dbReference type="ChEBI" id="CHEBI:29105"/>
    </cofactor>
    <text evidence="2">Binds 1 zinc ion per subunit.</text>
</comment>
<comment type="function">
    <text evidence="2">Destroys radicals which are normally produced within the cells and which are toxic to biological systems.</text>
</comment>
<dbReference type="EC" id="1.15.1.1" evidence="2"/>
<keyword evidence="7" id="KW-1185">Reference proteome</keyword>
<feature type="domain" description="Superoxide dismutase copper/zinc binding" evidence="5">
    <location>
        <begin position="44"/>
        <end position="177"/>
    </location>
</feature>
<dbReference type="InterPro" id="IPR001424">
    <property type="entry name" value="SOD_Cu_Zn_dom"/>
</dbReference>
<comment type="similarity">
    <text evidence="1 2">Belongs to the Cu-Zn superoxide dismutase family.</text>
</comment>
<dbReference type="Gene3D" id="2.60.40.200">
    <property type="entry name" value="Superoxide dismutase, copper/zinc binding domain"/>
    <property type="match status" value="1"/>
</dbReference>
<keyword evidence="2" id="KW-0862">Zinc</keyword>
<evidence type="ECO:0000313" key="6">
    <source>
        <dbReference type="EMBL" id="MCH4565547.1"/>
    </source>
</evidence>
<feature type="signal peptide" evidence="4">
    <location>
        <begin position="1"/>
        <end position="23"/>
    </location>
</feature>
<dbReference type="InterPro" id="IPR018152">
    <property type="entry name" value="SOD_Cu/Zn_BS"/>
</dbReference>
<sequence length="179" mass="18204">MRHAILPGVAAASLLLATASSHADEPLEVEMHRVGSDGIEASVGTITLQDSDHGLLLTPDLSELPPGIHGFHVHANASCEPGEDDSGQAVAARQAGGHYDPDETGSHQGPYGDGHRGDLPVLTVDGDGRATLPVLAPRLGLDDMEGRSLMLHAGGDNYADDPQPLGGGGGRMACGVVGS</sequence>
<comment type="catalytic activity">
    <reaction evidence="2">
        <text>2 superoxide + 2 H(+) = H2O2 + O2</text>
        <dbReference type="Rhea" id="RHEA:20696"/>
        <dbReference type="ChEBI" id="CHEBI:15378"/>
        <dbReference type="ChEBI" id="CHEBI:15379"/>
        <dbReference type="ChEBI" id="CHEBI:16240"/>
        <dbReference type="ChEBI" id="CHEBI:18421"/>
        <dbReference type="EC" id="1.15.1.1"/>
    </reaction>
</comment>
<dbReference type="Proteomes" id="UP001202117">
    <property type="component" value="Unassembled WGS sequence"/>
</dbReference>
<dbReference type="SUPFAM" id="SSF49329">
    <property type="entry name" value="Cu,Zn superoxide dismutase-like"/>
    <property type="match status" value="1"/>
</dbReference>
<dbReference type="PANTHER" id="PTHR10003">
    <property type="entry name" value="SUPEROXIDE DISMUTASE CU-ZN -RELATED"/>
    <property type="match status" value="1"/>
</dbReference>
<keyword evidence="2" id="KW-0186">Copper</keyword>
<evidence type="ECO:0000256" key="1">
    <source>
        <dbReference type="ARBA" id="ARBA00010457"/>
    </source>
</evidence>
<name>A0ABS9S0D0_9GAMM</name>
<dbReference type="EMBL" id="JAKVPY010000051">
    <property type="protein sequence ID" value="MCH4565547.1"/>
    <property type="molecule type" value="Genomic_DNA"/>
</dbReference>
<evidence type="ECO:0000256" key="2">
    <source>
        <dbReference type="RuleBase" id="RU000393"/>
    </source>
</evidence>
<keyword evidence="2 6" id="KW-0560">Oxidoreductase</keyword>
<evidence type="ECO:0000259" key="5">
    <source>
        <dbReference type="Pfam" id="PF00080"/>
    </source>
</evidence>
<dbReference type="NCBIfam" id="NF007628">
    <property type="entry name" value="PRK10290.1"/>
    <property type="match status" value="1"/>
</dbReference>
<keyword evidence="4" id="KW-0732">Signal</keyword>
<comment type="cofactor">
    <cofactor evidence="2">
        <name>Cu cation</name>
        <dbReference type="ChEBI" id="CHEBI:23378"/>
    </cofactor>
    <text evidence="2">Binds 1 copper ion per subunit.</text>
</comment>